<dbReference type="GO" id="GO:0000329">
    <property type="term" value="C:fungal-type vacuole membrane"/>
    <property type="evidence" value="ECO:0007669"/>
    <property type="project" value="UniProtKB-ARBA"/>
</dbReference>
<dbReference type="FunFam" id="3.30.750.24:FF:000012">
    <property type="entry name" value="Sulfate transporter family protein"/>
    <property type="match status" value="1"/>
</dbReference>
<evidence type="ECO:0000256" key="7">
    <source>
        <dbReference type="ARBA" id="ARBA00023136"/>
    </source>
</evidence>
<evidence type="ECO:0000256" key="6">
    <source>
        <dbReference type="ARBA" id="ARBA00022989"/>
    </source>
</evidence>
<dbReference type="PANTHER" id="PTHR43310">
    <property type="entry name" value="SULFATE TRANSPORTER YBAR-RELATED"/>
    <property type="match status" value="1"/>
</dbReference>
<evidence type="ECO:0000256" key="1">
    <source>
        <dbReference type="ARBA" id="ARBA00004128"/>
    </source>
</evidence>
<dbReference type="InterPro" id="IPR014710">
    <property type="entry name" value="RmlC-like_jellyroll"/>
</dbReference>
<evidence type="ECO:0000256" key="3">
    <source>
        <dbReference type="ARBA" id="ARBA00022554"/>
    </source>
</evidence>
<dbReference type="PROSITE" id="PS50042">
    <property type="entry name" value="CNMP_BINDING_3"/>
    <property type="match status" value="1"/>
</dbReference>
<dbReference type="InterPro" id="IPR036513">
    <property type="entry name" value="STAS_dom_sf"/>
</dbReference>
<name>A0A1L9VDX9_ASPGL</name>
<keyword evidence="5" id="KW-0029">Amino-acid transport</keyword>
<sequence length="1105" mass="121289">MGVLPPRRRRDSRLLGITPSSTEWPHDLLAHDSDLPVEQANNGSSPPAPGVFGVEPSVHGGSSYRTPSRSFLHRSFHNSLDPANYSSNGVREETAELASFALSLNGAQSHSLPLDRNRFPQNSDIFRRSERQSEDAISSGSLRDSAIPEIGGHEPVGVPATGSSALTQLIRSPTGSLEERISTGSDDNGGEEEEQDDGSEEDLHQERASTIADEGENPTTERTSLLSKSYRGYGIAEDVESQDASNKRPRNTFFQFASKVTKCSQVLSNPKSWDGRAVWRNGVVYPASLLPSVFLGLLLNILDALSYGMILFPLGESVFADLGSDGISMFYVSTIIAQVVFSSGGSIFTGGIGSEMIEVVPFFHQMAFTILQRVGDDNPKSVIATTILSFSVSSILTGLVFFLMGTCRLGSLIGFFPRHILIGCIGGVGFFLLQTGVEVSARLSGSLEYNLPTLQKLFQLDTLPLWMVPLSLAIGLLVLQRFVRSNFLVGGYFISAGVIFYIVKFSARVPMDALRNHGWVFDAPSSSNPWYHFYTLYDFSAVNWSAFADTIPAMFALTFFGVLHVPINVPALGISTGEDNLNVDRELMAHGVTNALSGFAGSIQNYLVYTNSLLFIDSGGSSRLAGLMLAAATVGIMIVGPSIVGFIPVMVVGALIFLLGIELMQEALVDTWGKLHRLEYLTVVIIVVTMGAWDFVAGIVVGIILACVSYVVQTSRKSAIRATFSGKITGSTVRRPPVQQRYLREAGQQTLIMKLTGYLFFGTIVDVENTMRGLIEEEAFNRRPIRFLILDFSRVYGLDFSAAEAFTRINRILRKRNVQTTISGLDVRGDVGKSLQNVGLFAPENGVQIFEDFNSALEFSENEYLKVFYNYREELLDSNAPSRTFLEVPTITRSATAPPQSGPASLADGLTSSPRRRYLQQAATETIREDETAVVIPAAWTAMRQPLPLLLQTFQGLTSQNEDFWYPVCAYMTRESYKAGTVLYQEGDYPQGFYLLESGMLRAEYELPQGRYFELIVAGRPCGELPFFSETRRTATVRAEQDCVAWCLGAEQWRTLREEAPAIAQELLAVSLKLTTERMDSITSYAGPSPSPNPLSSFSLWSCWC</sequence>
<dbReference type="EMBL" id="KV878903">
    <property type="protein sequence ID" value="OJJ82119.1"/>
    <property type="molecule type" value="Genomic_DNA"/>
</dbReference>
<dbReference type="Pfam" id="PF00916">
    <property type="entry name" value="Sulfate_transp"/>
    <property type="match status" value="1"/>
</dbReference>
<dbReference type="AlphaFoldDB" id="A0A1L9VDX9"/>
<feature type="transmembrane region" description="Helical" evidence="9">
    <location>
        <begin position="330"/>
        <end position="349"/>
    </location>
</feature>
<evidence type="ECO:0000313" key="13">
    <source>
        <dbReference type="Proteomes" id="UP000184300"/>
    </source>
</evidence>
<dbReference type="InterPro" id="IPR002645">
    <property type="entry name" value="STAS_dom"/>
</dbReference>
<feature type="transmembrane region" description="Helical" evidence="9">
    <location>
        <begin position="587"/>
        <end position="607"/>
    </location>
</feature>
<evidence type="ECO:0008006" key="14">
    <source>
        <dbReference type="Google" id="ProtNLM"/>
    </source>
</evidence>
<keyword evidence="7 9" id="KW-0472">Membrane</keyword>
<evidence type="ECO:0000256" key="8">
    <source>
        <dbReference type="SAM" id="MobiDB-lite"/>
    </source>
</evidence>
<feature type="transmembrane region" description="Helical" evidence="9">
    <location>
        <begin position="627"/>
        <end position="659"/>
    </location>
</feature>
<feature type="transmembrane region" description="Helical" evidence="9">
    <location>
        <begin position="381"/>
        <end position="403"/>
    </location>
</feature>
<feature type="domain" description="STAS" evidence="11">
    <location>
        <begin position="751"/>
        <end position="860"/>
    </location>
</feature>
<evidence type="ECO:0000256" key="4">
    <source>
        <dbReference type="ARBA" id="ARBA00022692"/>
    </source>
</evidence>
<keyword evidence="4 9" id="KW-0812">Transmembrane</keyword>
<organism evidence="12 13">
    <name type="scientific">Aspergillus glaucus CBS 516.65</name>
    <dbReference type="NCBI Taxonomy" id="1160497"/>
    <lineage>
        <taxon>Eukaryota</taxon>
        <taxon>Fungi</taxon>
        <taxon>Dikarya</taxon>
        <taxon>Ascomycota</taxon>
        <taxon>Pezizomycotina</taxon>
        <taxon>Eurotiomycetes</taxon>
        <taxon>Eurotiomycetidae</taxon>
        <taxon>Eurotiales</taxon>
        <taxon>Aspergillaceae</taxon>
        <taxon>Aspergillus</taxon>
        <taxon>Aspergillus subgen. Aspergillus</taxon>
    </lineage>
</organism>
<evidence type="ECO:0000256" key="9">
    <source>
        <dbReference type="SAM" id="Phobius"/>
    </source>
</evidence>
<dbReference type="InterPro" id="IPR018490">
    <property type="entry name" value="cNMP-bd_dom_sf"/>
</dbReference>
<feature type="transmembrane region" description="Helical" evidence="9">
    <location>
        <begin position="553"/>
        <end position="575"/>
    </location>
</feature>
<dbReference type="Gene3D" id="3.30.750.24">
    <property type="entry name" value="STAS domain"/>
    <property type="match status" value="1"/>
</dbReference>
<feature type="transmembrane region" description="Helical" evidence="9">
    <location>
        <begin position="415"/>
        <end position="437"/>
    </location>
</feature>
<feature type="transmembrane region" description="Helical" evidence="9">
    <location>
        <begin position="457"/>
        <end position="479"/>
    </location>
</feature>
<evidence type="ECO:0000259" key="10">
    <source>
        <dbReference type="PROSITE" id="PS50042"/>
    </source>
</evidence>
<dbReference type="STRING" id="1160497.A0A1L9VDX9"/>
<proteinExistence type="predicted"/>
<dbReference type="PANTHER" id="PTHR43310:SF4">
    <property type="entry name" value="AFR304WP"/>
    <property type="match status" value="1"/>
</dbReference>
<keyword evidence="13" id="KW-1185">Reference proteome</keyword>
<evidence type="ECO:0000256" key="5">
    <source>
        <dbReference type="ARBA" id="ARBA00022970"/>
    </source>
</evidence>
<feature type="compositionally biased region" description="Basic residues" evidence="8">
    <location>
        <begin position="1"/>
        <end position="11"/>
    </location>
</feature>
<dbReference type="InterPro" id="IPR000595">
    <property type="entry name" value="cNMP-bd_dom"/>
</dbReference>
<feature type="compositionally biased region" description="Basic and acidic residues" evidence="8">
    <location>
        <begin position="24"/>
        <end position="34"/>
    </location>
</feature>
<feature type="transmembrane region" description="Helical" evidence="9">
    <location>
        <begin position="486"/>
        <end position="503"/>
    </location>
</feature>
<feature type="region of interest" description="Disordered" evidence="8">
    <location>
        <begin position="126"/>
        <end position="227"/>
    </location>
</feature>
<dbReference type="PROSITE" id="PS50801">
    <property type="entry name" value="STAS"/>
    <property type="match status" value="1"/>
</dbReference>
<dbReference type="OrthoDB" id="409725at2759"/>
<dbReference type="Pfam" id="PF01740">
    <property type="entry name" value="STAS"/>
    <property type="match status" value="1"/>
</dbReference>
<reference evidence="13" key="1">
    <citation type="journal article" date="2017" name="Genome Biol.">
        <title>Comparative genomics reveals high biological diversity and specific adaptations in the industrially and medically important fungal genus Aspergillus.</title>
        <authorList>
            <person name="de Vries R.P."/>
            <person name="Riley R."/>
            <person name="Wiebenga A."/>
            <person name="Aguilar-Osorio G."/>
            <person name="Amillis S."/>
            <person name="Uchima C.A."/>
            <person name="Anderluh G."/>
            <person name="Asadollahi M."/>
            <person name="Askin M."/>
            <person name="Barry K."/>
            <person name="Battaglia E."/>
            <person name="Bayram O."/>
            <person name="Benocci T."/>
            <person name="Braus-Stromeyer S.A."/>
            <person name="Caldana C."/>
            <person name="Canovas D."/>
            <person name="Cerqueira G.C."/>
            <person name="Chen F."/>
            <person name="Chen W."/>
            <person name="Choi C."/>
            <person name="Clum A."/>
            <person name="Dos Santos R.A."/>
            <person name="Damasio A.R."/>
            <person name="Diallinas G."/>
            <person name="Emri T."/>
            <person name="Fekete E."/>
            <person name="Flipphi M."/>
            <person name="Freyberg S."/>
            <person name="Gallo A."/>
            <person name="Gournas C."/>
            <person name="Habgood R."/>
            <person name="Hainaut M."/>
            <person name="Harispe M.L."/>
            <person name="Henrissat B."/>
            <person name="Hilden K.S."/>
            <person name="Hope R."/>
            <person name="Hossain A."/>
            <person name="Karabika E."/>
            <person name="Karaffa L."/>
            <person name="Karanyi Z."/>
            <person name="Krasevec N."/>
            <person name="Kuo A."/>
            <person name="Kusch H."/>
            <person name="LaButti K."/>
            <person name="Lagendijk E.L."/>
            <person name="Lapidus A."/>
            <person name="Levasseur A."/>
            <person name="Lindquist E."/>
            <person name="Lipzen A."/>
            <person name="Logrieco A.F."/>
            <person name="MacCabe A."/>
            <person name="Maekelae M.R."/>
            <person name="Malavazi I."/>
            <person name="Melin P."/>
            <person name="Meyer V."/>
            <person name="Mielnichuk N."/>
            <person name="Miskei M."/>
            <person name="Molnar A.P."/>
            <person name="Mule G."/>
            <person name="Ngan C.Y."/>
            <person name="Orejas M."/>
            <person name="Orosz E."/>
            <person name="Ouedraogo J.P."/>
            <person name="Overkamp K.M."/>
            <person name="Park H.-S."/>
            <person name="Perrone G."/>
            <person name="Piumi F."/>
            <person name="Punt P.J."/>
            <person name="Ram A.F."/>
            <person name="Ramon A."/>
            <person name="Rauscher S."/>
            <person name="Record E."/>
            <person name="Riano-Pachon D.M."/>
            <person name="Robert V."/>
            <person name="Roehrig J."/>
            <person name="Ruller R."/>
            <person name="Salamov A."/>
            <person name="Salih N.S."/>
            <person name="Samson R.A."/>
            <person name="Sandor E."/>
            <person name="Sanguinetti M."/>
            <person name="Schuetze T."/>
            <person name="Sepcic K."/>
            <person name="Shelest E."/>
            <person name="Sherlock G."/>
            <person name="Sophianopoulou V."/>
            <person name="Squina F.M."/>
            <person name="Sun H."/>
            <person name="Susca A."/>
            <person name="Todd R.B."/>
            <person name="Tsang A."/>
            <person name="Unkles S.E."/>
            <person name="van de Wiele N."/>
            <person name="van Rossen-Uffink D."/>
            <person name="Oliveira J.V."/>
            <person name="Vesth T.C."/>
            <person name="Visser J."/>
            <person name="Yu J.-H."/>
            <person name="Zhou M."/>
            <person name="Andersen M.R."/>
            <person name="Archer D.B."/>
            <person name="Baker S.E."/>
            <person name="Benoit I."/>
            <person name="Brakhage A.A."/>
            <person name="Braus G.H."/>
            <person name="Fischer R."/>
            <person name="Frisvad J.C."/>
            <person name="Goldman G.H."/>
            <person name="Houbraken J."/>
            <person name="Oakley B."/>
            <person name="Pocsi I."/>
            <person name="Scazzocchio C."/>
            <person name="Seiboth B."/>
            <person name="vanKuyk P.A."/>
            <person name="Wortman J."/>
            <person name="Dyer P.S."/>
            <person name="Grigoriev I.V."/>
        </authorList>
    </citation>
    <scope>NUCLEOTIDE SEQUENCE [LARGE SCALE GENOMIC DNA]</scope>
    <source>
        <strain evidence="13">CBS 516.65</strain>
    </source>
</reference>
<evidence type="ECO:0000259" key="11">
    <source>
        <dbReference type="PROSITE" id="PS50801"/>
    </source>
</evidence>
<dbReference type="GeneID" id="34457282"/>
<keyword evidence="2" id="KW-0813">Transport</keyword>
<feature type="transmembrane region" description="Helical" evidence="9">
    <location>
        <begin position="289"/>
        <end position="310"/>
    </location>
</feature>
<dbReference type="SUPFAM" id="SSF51206">
    <property type="entry name" value="cAMP-binding domain-like"/>
    <property type="match status" value="1"/>
</dbReference>
<dbReference type="RefSeq" id="XP_022398817.1">
    <property type="nucleotide sequence ID" value="XM_022541021.1"/>
</dbReference>
<feature type="compositionally biased region" description="Polar residues" evidence="8">
    <location>
        <begin position="161"/>
        <end position="175"/>
    </location>
</feature>
<accession>A0A1L9VDX9</accession>
<dbReference type="CDD" id="cd00038">
    <property type="entry name" value="CAP_ED"/>
    <property type="match status" value="1"/>
</dbReference>
<feature type="compositionally biased region" description="Polar residues" evidence="8">
    <location>
        <begin position="217"/>
        <end position="227"/>
    </location>
</feature>
<feature type="domain" description="Cyclic nucleotide-binding" evidence="10">
    <location>
        <begin position="972"/>
        <end position="1056"/>
    </location>
</feature>
<dbReference type="SMART" id="SM00100">
    <property type="entry name" value="cNMP"/>
    <property type="match status" value="1"/>
</dbReference>
<dbReference type="Proteomes" id="UP000184300">
    <property type="component" value="Unassembled WGS sequence"/>
</dbReference>
<feature type="compositionally biased region" description="Acidic residues" evidence="8">
    <location>
        <begin position="188"/>
        <end position="200"/>
    </location>
</feature>
<dbReference type="GO" id="GO:0034490">
    <property type="term" value="P:basic amino acid transmembrane import into vacuole"/>
    <property type="evidence" value="ECO:0007669"/>
    <property type="project" value="UniProtKB-ARBA"/>
</dbReference>
<dbReference type="CDD" id="cd07042">
    <property type="entry name" value="STAS_SulP_like_sulfate_transporter"/>
    <property type="match status" value="1"/>
</dbReference>
<dbReference type="FunFam" id="2.60.120.10:FF:000141">
    <property type="entry name" value="Sulfate transporter family protein"/>
    <property type="match status" value="1"/>
</dbReference>
<dbReference type="VEuPathDB" id="FungiDB:ASPGLDRAFT_131209"/>
<dbReference type="Gene3D" id="2.60.120.10">
    <property type="entry name" value="Jelly Rolls"/>
    <property type="match status" value="1"/>
</dbReference>
<comment type="subcellular location">
    <subcellularLocation>
        <location evidence="1">Vacuole membrane</location>
        <topology evidence="1">Multi-pass membrane protein</topology>
    </subcellularLocation>
</comment>
<gene>
    <name evidence="12" type="ORF">ASPGLDRAFT_131209</name>
</gene>
<keyword evidence="6 9" id="KW-1133">Transmembrane helix</keyword>
<protein>
    <recommendedName>
        <fullName evidence="14">Sulfate transporter family protein</fullName>
    </recommendedName>
</protein>
<evidence type="ECO:0000256" key="2">
    <source>
        <dbReference type="ARBA" id="ARBA00022448"/>
    </source>
</evidence>
<evidence type="ECO:0000313" key="12">
    <source>
        <dbReference type="EMBL" id="OJJ82119.1"/>
    </source>
</evidence>
<dbReference type="InterPro" id="IPR011547">
    <property type="entry name" value="SLC26A/SulP_dom"/>
</dbReference>
<feature type="region of interest" description="Disordered" evidence="8">
    <location>
        <begin position="1"/>
        <end position="66"/>
    </location>
</feature>
<dbReference type="SUPFAM" id="SSF52091">
    <property type="entry name" value="SpoIIaa-like"/>
    <property type="match status" value="1"/>
</dbReference>
<dbReference type="Pfam" id="PF00027">
    <property type="entry name" value="cNMP_binding"/>
    <property type="match status" value="1"/>
</dbReference>
<keyword evidence="3" id="KW-0926">Vacuole</keyword>
<dbReference type="InterPro" id="IPR052706">
    <property type="entry name" value="Membrane-Transporter-like"/>
</dbReference>
<feature type="transmembrane region" description="Helical" evidence="9">
    <location>
        <begin position="680"/>
        <end position="712"/>
    </location>
</feature>